<evidence type="ECO:0000313" key="2">
    <source>
        <dbReference type="EMBL" id="KZP29330.1"/>
    </source>
</evidence>
<keyword evidence="1" id="KW-0472">Membrane</keyword>
<proteinExistence type="predicted"/>
<evidence type="ECO:0000313" key="3">
    <source>
        <dbReference type="Proteomes" id="UP000076532"/>
    </source>
</evidence>
<dbReference type="AlphaFoldDB" id="A0A166SDN1"/>
<dbReference type="Proteomes" id="UP000076532">
    <property type="component" value="Unassembled WGS sequence"/>
</dbReference>
<gene>
    <name evidence="2" type="ORF">FIBSPDRAFT_851739</name>
</gene>
<organism evidence="2 3">
    <name type="scientific">Athelia psychrophila</name>
    <dbReference type="NCBI Taxonomy" id="1759441"/>
    <lineage>
        <taxon>Eukaryota</taxon>
        <taxon>Fungi</taxon>
        <taxon>Dikarya</taxon>
        <taxon>Basidiomycota</taxon>
        <taxon>Agaricomycotina</taxon>
        <taxon>Agaricomycetes</taxon>
        <taxon>Agaricomycetidae</taxon>
        <taxon>Atheliales</taxon>
        <taxon>Atheliaceae</taxon>
        <taxon>Athelia</taxon>
    </lineage>
</organism>
<feature type="transmembrane region" description="Helical" evidence="1">
    <location>
        <begin position="12"/>
        <end position="34"/>
    </location>
</feature>
<keyword evidence="1" id="KW-1133">Transmembrane helix</keyword>
<accession>A0A166SDN1</accession>
<protein>
    <submittedName>
        <fullName evidence="2">Uncharacterized protein</fullName>
    </submittedName>
</protein>
<dbReference type="EMBL" id="KV417499">
    <property type="protein sequence ID" value="KZP29330.1"/>
    <property type="molecule type" value="Genomic_DNA"/>
</dbReference>
<keyword evidence="1" id="KW-0812">Transmembrane</keyword>
<reference evidence="2 3" key="1">
    <citation type="journal article" date="2016" name="Mol. Biol. Evol.">
        <title>Comparative Genomics of Early-Diverging Mushroom-Forming Fungi Provides Insights into the Origins of Lignocellulose Decay Capabilities.</title>
        <authorList>
            <person name="Nagy L.G."/>
            <person name="Riley R."/>
            <person name="Tritt A."/>
            <person name="Adam C."/>
            <person name="Daum C."/>
            <person name="Floudas D."/>
            <person name="Sun H."/>
            <person name="Yadav J.S."/>
            <person name="Pangilinan J."/>
            <person name="Larsson K.H."/>
            <person name="Matsuura K."/>
            <person name="Barry K."/>
            <person name="Labutti K."/>
            <person name="Kuo R."/>
            <person name="Ohm R.A."/>
            <person name="Bhattacharya S.S."/>
            <person name="Shirouzu T."/>
            <person name="Yoshinaga Y."/>
            <person name="Martin F.M."/>
            <person name="Grigoriev I.V."/>
            <person name="Hibbett D.S."/>
        </authorList>
    </citation>
    <scope>NUCLEOTIDE SEQUENCE [LARGE SCALE GENOMIC DNA]</scope>
    <source>
        <strain evidence="2 3">CBS 109695</strain>
    </source>
</reference>
<name>A0A166SDN1_9AGAM</name>
<evidence type="ECO:0000256" key="1">
    <source>
        <dbReference type="SAM" id="Phobius"/>
    </source>
</evidence>
<sequence>MDFLVDCVCVALYYLIAISLLRPATIVLADWDMFHLCLRRQRRAGLGLSLEETKRNQAN</sequence>
<keyword evidence="3" id="KW-1185">Reference proteome</keyword>